<proteinExistence type="predicted"/>
<evidence type="ECO:0000313" key="3">
    <source>
        <dbReference type="Proteomes" id="UP000813824"/>
    </source>
</evidence>
<evidence type="ECO:0000313" key="2">
    <source>
        <dbReference type="EMBL" id="KAH8094539.1"/>
    </source>
</evidence>
<dbReference type="OrthoDB" id="291007at2759"/>
<reference evidence="2" key="1">
    <citation type="journal article" date="2021" name="New Phytol.">
        <title>Evolutionary innovations through gain and loss of genes in the ectomycorrhizal Boletales.</title>
        <authorList>
            <person name="Wu G."/>
            <person name="Miyauchi S."/>
            <person name="Morin E."/>
            <person name="Kuo A."/>
            <person name="Drula E."/>
            <person name="Varga T."/>
            <person name="Kohler A."/>
            <person name="Feng B."/>
            <person name="Cao Y."/>
            <person name="Lipzen A."/>
            <person name="Daum C."/>
            <person name="Hundley H."/>
            <person name="Pangilinan J."/>
            <person name="Johnson J."/>
            <person name="Barry K."/>
            <person name="LaButti K."/>
            <person name="Ng V."/>
            <person name="Ahrendt S."/>
            <person name="Min B."/>
            <person name="Choi I.G."/>
            <person name="Park H."/>
            <person name="Plett J.M."/>
            <person name="Magnuson J."/>
            <person name="Spatafora J.W."/>
            <person name="Nagy L.G."/>
            <person name="Henrissat B."/>
            <person name="Grigoriev I.V."/>
            <person name="Yang Z.L."/>
            <person name="Xu J."/>
            <person name="Martin F.M."/>
        </authorList>
    </citation>
    <scope>NUCLEOTIDE SEQUENCE</scope>
    <source>
        <strain evidence="2">KKN 215</strain>
    </source>
</reference>
<organism evidence="2 3">
    <name type="scientific">Cristinia sonorae</name>
    <dbReference type="NCBI Taxonomy" id="1940300"/>
    <lineage>
        <taxon>Eukaryota</taxon>
        <taxon>Fungi</taxon>
        <taxon>Dikarya</taxon>
        <taxon>Basidiomycota</taxon>
        <taxon>Agaricomycotina</taxon>
        <taxon>Agaricomycetes</taxon>
        <taxon>Agaricomycetidae</taxon>
        <taxon>Agaricales</taxon>
        <taxon>Pleurotineae</taxon>
        <taxon>Stephanosporaceae</taxon>
        <taxon>Cristinia</taxon>
    </lineage>
</organism>
<comment type="caution">
    <text evidence="2">The sequence shown here is derived from an EMBL/GenBank/DDBJ whole genome shotgun (WGS) entry which is preliminary data.</text>
</comment>
<name>A0A8K0UJ95_9AGAR</name>
<evidence type="ECO:0000256" key="1">
    <source>
        <dbReference type="SAM" id="MobiDB-lite"/>
    </source>
</evidence>
<feature type="region of interest" description="Disordered" evidence="1">
    <location>
        <begin position="479"/>
        <end position="510"/>
    </location>
</feature>
<gene>
    <name evidence="2" type="ORF">BXZ70DRAFT_363852</name>
</gene>
<dbReference type="AlphaFoldDB" id="A0A8K0UJ95"/>
<dbReference type="EMBL" id="JAEVFJ010000026">
    <property type="protein sequence ID" value="KAH8094539.1"/>
    <property type="molecule type" value="Genomic_DNA"/>
</dbReference>
<keyword evidence="3" id="KW-1185">Reference proteome</keyword>
<protein>
    <submittedName>
        <fullName evidence="2">Uncharacterized protein</fullName>
    </submittedName>
</protein>
<sequence length="816" mass="88806">MILQHHSLPWKLQQGKLATSTRHPFLSPTSRLRQAASLTPSSSPSAKSSLLVVVRFSLFLQTSLYAWDTTSAGVYGQLIKPVAVNESEFRLVDQLYDVADVVSAPNGVSLSQVYEQLLNNLVPLSSNSSLAQLQDEIRKWLLTDVKVTPRIQRLLQSQQADGTATDPSTPTSDPLSINRIELSNALMQDYLNAKQTWETERDSMMQDAINAVDSADALATLSRKLAHTTATRKAQLAAKYTDTIVRGYTHNIREYISYLDVKTTAEALQDAKDALREAAASSLDGATKVYPVQLSPIDWFEGLSTSFTPEDLTTNADSIVQQINTKSQQLDVLNQQLIALVAGQKGDVDSLETAVSTAQAAVDTQLTNLSMAYTNNVISMAKTCIDKQGELDKDQLDALAGPLGIVDSAMLDQLGTDMQATANAQKELTTASRAYARALAEFALAQATDSKQQQEQIRQQITSLSGEIDVLTARYQSLNQTGKRPLPPPDTPDTSVEDVPLMPPTNNSAGGSRWQEIVMHHIIQSDYSKQNDRAFGKTTSMTCNLWALSGGGEMTTSGGAAGSLTTKTKNEVWVGFRATLVTIDRGGWFQPQFFKQSSGYYHISKNTFWSKWPSGISSMTDLKNAGDQAFQTINSGLLPAYPQAMIICKDITIKISNDTTSVETSKVNMQSAATASGGVLCFSFSSSDSSSSSENTYSFKQCTDGCVIRIPGPQVLGYIMQLTDNDATKDLPAHLANLFVPPADVSDNPAHNLQPTPNLPARAPRTVVERGQVFGHIDEILSKTDLPARTVLDIRGAVQKELDTLSEDVATRIREW</sequence>
<accession>A0A8K0UJ95</accession>
<dbReference type="Proteomes" id="UP000813824">
    <property type="component" value="Unassembled WGS sequence"/>
</dbReference>